<name>A0A4R7UY34_9PSEU</name>
<dbReference type="SUPFAM" id="SSF50800">
    <property type="entry name" value="PK beta-barrel domain-like"/>
    <property type="match status" value="1"/>
</dbReference>
<accession>A0A4R7UY34</accession>
<evidence type="ECO:0000259" key="1">
    <source>
        <dbReference type="PROSITE" id="PS51340"/>
    </source>
</evidence>
<protein>
    <recommendedName>
        <fullName evidence="1">MOSC domain-containing protein</fullName>
    </recommendedName>
</protein>
<dbReference type="Pfam" id="PF03476">
    <property type="entry name" value="MOSC_N"/>
    <property type="match status" value="1"/>
</dbReference>
<dbReference type="InterPro" id="IPR011037">
    <property type="entry name" value="Pyrv_Knase-like_insert_dom_sf"/>
</dbReference>
<dbReference type="GO" id="GO:0003824">
    <property type="term" value="F:catalytic activity"/>
    <property type="evidence" value="ECO:0007669"/>
    <property type="project" value="InterPro"/>
</dbReference>
<dbReference type="GO" id="GO:0030170">
    <property type="term" value="F:pyridoxal phosphate binding"/>
    <property type="evidence" value="ECO:0007669"/>
    <property type="project" value="InterPro"/>
</dbReference>
<dbReference type="InterPro" id="IPR005303">
    <property type="entry name" value="MOCOS_middle"/>
</dbReference>
<dbReference type="AlphaFoldDB" id="A0A4R7UY34"/>
<dbReference type="PANTHER" id="PTHR14237">
    <property type="entry name" value="MOLYBDOPTERIN COFACTOR SULFURASE MOSC"/>
    <property type="match status" value="1"/>
</dbReference>
<dbReference type="Proteomes" id="UP000294927">
    <property type="component" value="Unassembled WGS sequence"/>
</dbReference>
<gene>
    <name evidence="2" type="ORF">CLV71_1243</name>
</gene>
<evidence type="ECO:0000313" key="2">
    <source>
        <dbReference type="EMBL" id="TDV39986.1"/>
    </source>
</evidence>
<organism evidence="2 3">
    <name type="scientific">Actinophytocola oryzae</name>
    <dbReference type="NCBI Taxonomy" id="502181"/>
    <lineage>
        <taxon>Bacteria</taxon>
        <taxon>Bacillati</taxon>
        <taxon>Actinomycetota</taxon>
        <taxon>Actinomycetes</taxon>
        <taxon>Pseudonocardiales</taxon>
        <taxon>Pseudonocardiaceae</taxon>
    </lineage>
</organism>
<reference evidence="2 3" key="1">
    <citation type="submission" date="2019-03" db="EMBL/GenBank/DDBJ databases">
        <title>Genomic Encyclopedia of Archaeal and Bacterial Type Strains, Phase II (KMG-II): from individual species to whole genera.</title>
        <authorList>
            <person name="Goeker M."/>
        </authorList>
    </citation>
    <scope>NUCLEOTIDE SEQUENCE [LARGE SCALE GENOMIC DNA]</scope>
    <source>
        <strain evidence="2 3">DSM 45499</strain>
    </source>
</reference>
<dbReference type="PANTHER" id="PTHR14237:SF19">
    <property type="entry name" value="MITOCHONDRIAL AMIDOXIME REDUCING COMPONENT 1"/>
    <property type="match status" value="1"/>
</dbReference>
<feature type="domain" description="MOSC" evidence="1">
    <location>
        <begin position="132"/>
        <end position="283"/>
    </location>
</feature>
<proteinExistence type="predicted"/>
<dbReference type="Pfam" id="PF03473">
    <property type="entry name" value="MOSC"/>
    <property type="match status" value="1"/>
</dbReference>
<evidence type="ECO:0000313" key="3">
    <source>
        <dbReference type="Proteomes" id="UP000294927"/>
    </source>
</evidence>
<dbReference type="SUPFAM" id="SSF141673">
    <property type="entry name" value="MOSC N-terminal domain-like"/>
    <property type="match status" value="1"/>
</dbReference>
<keyword evidence="3" id="KW-1185">Reference proteome</keyword>
<dbReference type="InterPro" id="IPR005302">
    <property type="entry name" value="MoCF_Sase_C"/>
</dbReference>
<sequence length="283" mass="31126">MRSSDPREAVTLGCVATVSDLMLYPVKGCAGSPLTRARVLPTGVLHDRSFMFVRESDGVFRSQRTTPGMSVVYPELSTDADKLTLSAPDTTALVLDVRQEGPRREVEIHRIWRGEAVDQGDEAADWASTLLGEPVRLVRVAPDHERAVDEWHGVVTFTDSTPLHLTSVSSLDDLNARIRRKGADPVPMARFRSNIVIEGWDTPYTEDSLRDFVIGTARLRWVKPDIRCKVTMVDQLTGHSAGPEPLRTLADYRREPEGGVSFGIKVAVTAPGEIQVGDELVVG</sequence>
<dbReference type="EMBL" id="SOCP01000024">
    <property type="protein sequence ID" value="TDV39986.1"/>
    <property type="molecule type" value="Genomic_DNA"/>
</dbReference>
<comment type="caution">
    <text evidence="2">The sequence shown here is derived from an EMBL/GenBank/DDBJ whole genome shotgun (WGS) entry which is preliminary data.</text>
</comment>
<dbReference type="GO" id="GO:0030151">
    <property type="term" value="F:molybdenum ion binding"/>
    <property type="evidence" value="ECO:0007669"/>
    <property type="project" value="InterPro"/>
</dbReference>
<dbReference type="PROSITE" id="PS51340">
    <property type="entry name" value="MOSC"/>
    <property type="match status" value="1"/>
</dbReference>